<sequence>MHSSRSKLRTSNGIVAAVLVAAFFGHALFGVLWLHGDFAGQGAWLVWIAVGLMGAHVGLSAATSRSMLADEQRPPSTRKKRHLALKWASGAALLAVALFHMAFGLVGGAEGFRIVLLAVLALLAWHCLVGVKSLLKDLGLPKGLRGAVRTLLAAAAAVLAFLLFC</sequence>
<keyword evidence="1" id="KW-0472">Membrane</keyword>
<accession>A0ABX0IH71</accession>
<dbReference type="SUPFAM" id="SSF81343">
    <property type="entry name" value="Fumarate reductase respiratory complex transmembrane subunits"/>
    <property type="match status" value="1"/>
</dbReference>
<feature type="transmembrane region" description="Helical" evidence="1">
    <location>
        <begin position="12"/>
        <end position="36"/>
    </location>
</feature>
<gene>
    <name evidence="2" type="ORF">GMI68_02050</name>
</gene>
<keyword evidence="1" id="KW-0812">Transmembrane</keyword>
<evidence type="ECO:0000256" key="1">
    <source>
        <dbReference type="SAM" id="Phobius"/>
    </source>
</evidence>
<dbReference type="EMBL" id="WPCR01000002">
    <property type="protein sequence ID" value="NHM13563.1"/>
    <property type="molecule type" value="Genomic_DNA"/>
</dbReference>
<dbReference type="RefSeq" id="WP_166338509.1">
    <property type="nucleotide sequence ID" value="NZ_WPCR01000002.1"/>
</dbReference>
<dbReference type="Proteomes" id="UP000636394">
    <property type="component" value="Unassembled WGS sequence"/>
</dbReference>
<reference evidence="2 3" key="1">
    <citation type="submission" date="2019-11" db="EMBL/GenBank/DDBJ databases">
        <title>Eggerthellaceae novel genus isolated from the rectal contents of marmort.</title>
        <authorList>
            <person name="Zhang G."/>
        </authorList>
    </citation>
    <scope>NUCLEOTIDE SEQUENCE [LARGE SCALE GENOMIC DNA]</scope>
    <source>
        <strain evidence="3">zg-886</strain>
    </source>
</reference>
<keyword evidence="1" id="KW-1133">Transmembrane helix</keyword>
<evidence type="ECO:0008006" key="4">
    <source>
        <dbReference type="Google" id="ProtNLM"/>
    </source>
</evidence>
<evidence type="ECO:0000313" key="3">
    <source>
        <dbReference type="Proteomes" id="UP000636394"/>
    </source>
</evidence>
<evidence type="ECO:0000313" key="2">
    <source>
        <dbReference type="EMBL" id="NHM13563.1"/>
    </source>
</evidence>
<feature type="transmembrane region" description="Helical" evidence="1">
    <location>
        <begin position="147"/>
        <end position="164"/>
    </location>
</feature>
<comment type="caution">
    <text evidence="2">The sequence shown here is derived from an EMBL/GenBank/DDBJ whole genome shotgun (WGS) entry which is preliminary data.</text>
</comment>
<organism evidence="2 3">
    <name type="scientific">Xiamenia xianingshaonis</name>
    <dbReference type="NCBI Taxonomy" id="2682776"/>
    <lineage>
        <taxon>Bacteria</taxon>
        <taxon>Bacillati</taxon>
        <taxon>Actinomycetota</taxon>
        <taxon>Coriobacteriia</taxon>
        <taxon>Eggerthellales</taxon>
        <taxon>Eggerthellaceae</taxon>
        <taxon>Xiamenia</taxon>
    </lineage>
</organism>
<feature type="transmembrane region" description="Helical" evidence="1">
    <location>
        <begin position="83"/>
        <end position="106"/>
    </location>
</feature>
<protein>
    <recommendedName>
        <fullName evidence="4">Protoporphyrinogen IX oxidase</fullName>
    </recommendedName>
</protein>
<feature type="transmembrane region" description="Helical" evidence="1">
    <location>
        <begin position="112"/>
        <end position="135"/>
    </location>
</feature>
<keyword evidence="3" id="KW-1185">Reference proteome</keyword>
<proteinExistence type="predicted"/>
<dbReference type="InterPro" id="IPR034804">
    <property type="entry name" value="SQR/QFR_C/D"/>
</dbReference>
<name>A0ABX0IH71_9ACTN</name>
<feature type="transmembrane region" description="Helical" evidence="1">
    <location>
        <begin position="42"/>
        <end position="62"/>
    </location>
</feature>